<gene>
    <name evidence="1" type="ORF">Adu01nite_31340</name>
</gene>
<evidence type="ECO:0008006" key="3">
    <source>
        <dbReference type="Google" id="ProtNLM"/>
    </source>
</evidence>
<protein>
    <recommendedName>
        <fullName evidence="3">Aminoglycoside phosphotransferase</fullName>
    </recommendedName>
</protein>
<dbReference type="SUPFAM" id="SSF56112">
    <property type="entry name" value="Protein kinase-like (PK-like)"/>
    <property type="match status" value="1"/>
</dbReference>
<evidence type="ECO:0000313" key="1">
    <source>
        <dbReference type="EMBL" id="GIE01784.1"/>
    </source>
</evidence>
<name>A0ABQ3YWS8_9ACTN</name>
<dbReference type="Proteomes" id="UP000637628">
    <property type="component" value="Unassembled WGS sequence"/>
</dbReference>
<dbReference type="Gene3D" id="3.90.1200.10">
    <property type="match status" value="1"/>
</dbReference>
<proteinExistence type="predicted"/>
<dbReference type="InterPro" id="IPR011009">
    <property type="entry name" value="Kinase-like_dom_sf"/>
</dbReference>
<organism evidence="1 2">
    <name type="scientific">Paractinoplanes durhamensis</name>
    <dbReference type="NCBI Taxonomy" id="113563"/>
    <lineage>
        <taxon>Bacteria</taxon>
        <taxon>Bacillati</taxon>
        <taxon>Actinomycetota</taxon>
        <taxon>Actinomycetes</taxon>
        <taxon>Micromonosporales</taxon>
        <taxon>Micromonosporaceae</taxon>
        <taxon>Paractinoplanes</taxon>
    </lineage>
</organism>
<evidence type="ECO:0000313" key="2">
    <source>
        <dbReference type="Proteomes" id="UP000637628"/>
    </source>
</evidence>
<keyword evidence="2" id="KW-1185">Reference proteome</keyword>
<reference evidence="1 2" key="1">
    <citation type="submission" date="2021-01" db="EMBL/GenBank/DDBJ databases">
        <title>Whole genome shotgun sequence of Actinoplanes durhamensis NBRC 14914.</title>
        <authorList>
            <person name="Komaki H."/>
            <person name="Tamura T."/>
        </authorList>
    </citation>
    <scope>NUCLEOTIDE SEQUENCE [LARGE SCALE GENOMIC DNA]</scope>
    <source>
        <strain evidence="1 2">NBRC 14914</strain>
    </source>
</reference>
<sequence length="368" mass="40246">MSSELAVLLGVPESSVSAALADMVGVPVAVGEPVIEEVPYAFGSPATGGLWRVRGDGWSLFVKQLQHPRHWPGLALMPPEIAKTFAAELPWRTEIELWDPRVQASLPAGLRSPILHRLVELPDDRIALWQEDVQHTPHTGDLGQFERAAFLLGRWNARSMAPDVLAVTDHPPGFALRMYAGRAVPLRGLGPLRDDGIWHHAWLADHADLRKSLLELAPHIPAMLDRLDTFPQSLPHGDASPQNLLVSLDDRADFVVIDLSFRTPHALGFDLGQLLVGLTHAGELPASMLPQVSDVIVPAYLRGLAAEGVAGADAQVRDGFATSVLLRSGFDGFRYDLLGRDDELSRTAFTERLTMARFLLDQYHGAVK</sequence>
<dbReference type="EMBL" id="BOML01000026">
    <property type="protein sequence ID" value="GIE01784.1"/>
    <property type="molecule type" value="Genomic_DNA"/>
</dbReference>
<comment type="caution">
    <text evidence="1">The sequence shown here is derived from an EMBL/GenBank/DDBJ whole genome shotgun (WGS) entry which is preliminary data.</text>
</comment>
<accession>A0ABQ3YWS8</accession>
<dbReference type="RefSeq" id="WP_203727556.1">
    <property type="nucleotide sequence ID" value="NZ_BAAATX010000005.1"/>
</dbReference>